<name>A0ABN9Q8W3_9DINO</name>
<comment type="subcellular location">
    <subcellularLocation>
        <location evidence="1">Golgi apparatus</location>
        <location evidence="1">Golgi stack membrane</location>
        <topology evidence="1">Single-pass type II membrane protein</topology>
    </subcellularLocation>
</comment>
<evidence type="ECO:0000259" key="2">
    <source>
        <dbReference type="Pfam" id="PF00852"/>
    </source>
</evidence>
<feature type="domain" description="Fucosyltransferase C-terminal" evidence="2">
    <location>
        <begin position="260"/>
        <end position="344"/>
    </location>
</feature>
<keyword evidence="1" id="KW-0333">Golgi apparatus</keyword>
<dbReference type="Proteomes" id="UP001189429">
    <property type="component" value="Unassembled WGS sequence"/>
</dbReference>
<evidence type="ECO:0000256" key="1">
    <source>
        <dbReference type="RuleBase" id="RU003832"/>
    </source>
</evidence>
<keyword evidence="1" id="KW-0328">Glycosyltransferase</keyword>
<dbReference type="EMBL" id="CAUYUJ010002757">
    <property type="protein sequence ID" value="CAK0802244.1"/>
    <property type="molecule type" value="Genomic_DNA"/>
</dbReference>
<keyword evidence="1" id="KW-0808">Transferase</keyword>
<evidence type="ECO:0000313" key="3">
    <source>
        <dbReference type="EMBL" id="CAK0802244.1"/>
    </source>
</evidence>
<keyword evidence="1" id="KW-0472">Membrane</keyword>
<comment type="similarity">
    <text evidence="1">Belongs to the glycosyltransferase 10 family.</text>
</comment>
<dbReference type="Gene3D" id="3.40.50.11660">
    <property type="entry name" value="Glycosyl transferase family 10, C-terminal domain"/>
    <property type="match status" value="1"/>
</dbReference>
<dbReference type="InterPro" id="IPR055270">
    <property type="entry name" value="Glyco_tran_10_C"/>
</dbReference>
<protein>
    <recommendedName>
        <fullName evidence="1">Fucosyltransferase</fullName>
        <ecNumber evidence="1">2.4.1.-</ecNumber>
    </recommendedName>
</protein>
<accession>A0ABN9Q8W3</accession>
<keyword evidence="4" id="KW-1185">Reference proteome</keyword>
<sequence length="390" mass="44270">MLGHLLLQDLPDDLLPEGGDCDIFVLTGWVVSIPTLKVAEEKLRRRSSGNNSRVWLLINQEYPTNDLVRSKLKHIYVDKAVILGNWWNDTTQELVAEDLASLWVPFASTVFADRKLSTPLDLLDRRRSAGRLQKYIRTWKGAGLGEGQGTIAYQQRSCATNKHRDAEANRSGWRNYRERFWDRVNELLAKQGGHGGYAIGQCNGEKHLGQLLTPVYNKASLDARRGMPEFLERVFGNISVGLWKGKMTFSGAEFTFTKYDESAVKYSHFRFVVSLENTLNSVGYITEKVMDSLLAGAIPVYAGCDQAPDVIDPRSYLLLKPGQNDQEVAERVVHALMDPAEYDRMMMESAISEAQLRRFFSWHPAVWPAYGDGLRRRIVAELQRLCRQGR</sequence>
<proteinExistence type="inferred from homology"/>
<dbReference type="SUPFAM" id="SSF53756">
    <property type="entry name" value="UDP-Glycosyltransferase/glycogen phosphorylase"/>
    <property type="match status" value="1"/>
</dbReference>
<comment type="caution">
    <text evidence="3">The sequence shown here is derived from an EMBL/GenBank/DDBJ whole genome shotgun (WGS) entry which is preliminary data.</text>
</comment>
<organism evidence="3 4">
    <name type="scientific">Prorocentrum cordatum</name>
    <dbReference type="NCBI Taxonomy" id="2364126"/>
    <lineage>
        <taxon>Eukaryota</taxon>
        <taxon>Sar</taxon>
        <taxon>Alveolata</taxon>
        <taxon>Dinophyceae</taxon>
        <taxon>Prorocentrales</taxon>
        <taxon>Prorocentraceae</taxon>
        <taxon>Prorocentrum</taxon>
    </lineage>
</organism>
<evidence type="ECO:0000313" key="4">
    <source>
        <dbReference type="Proteomes" id="UP001189429"/>
    </source>
</evidence>
<gene>
    <name evidence="3" type="ORF">PCOR1329_LOCUS9812</name>
</gene>
<dbReference type="Pfam" id="PF00852">
    <property type="entry name" value="Glyco_transf_10"/>
    <property type="match status" value="1"/>
</dbReference>
<reference evidence="3" key="1">
    <citation type="submission" date="2023-10" db="EMBL/GenBank/DDBJ databases">
        <authorList>
            <person name="Chen Y."/>
            <person name="Shah S."/>
            <person name="Dougan E. K."/>
            <person name="Thang M."/>
            <person name="Chan C."/>
        </authorList>
    </citation>
    <scope>NUCLEOTIDE SEQUENCE [LARGE SCALE GENOMIC DNA]</scope>
</reference>
<dbReference type="InterPro" id="IPR038577">
    <property type="entry name" value="GT10-like_C_sf"/>
</dbReference>
<keyword evidence="1" id="KW-0812">Transmembrane</keyword>
<dbReference type="EC" id="2.4.1.-" evidence="1"/>